<comment type="caution">
    <text evidence="2">The sequence shown here is derived from an EMBL/GenBank/DDBJ whole genome shotgun (WGS) entry which is preliminary data.</text>
</comment>
<feature type="compositionally biased region" description="Basic residues" evidence="1">
    <location>
        <begin position="125"/>
        <end position="145"/>
    </location>
</feature>
<feature type="compositionally biased region" description="Basic and acidic residues" evidence="1">
    <location>
        <begin position="84"/>
        <end position="98"/>
    </location>
</feature>
<sequence>MAKIIVEVDLLKPLPQSVFVGQEYEDSPLKGYTQKLEYEGVPKYCKHCRKIGHYMINCSVLEKKKTENLQEEEKRNQGVVDLQSIKEQEGSKAEKSSNEKSPNLPSPEISQKQHQEEICRNISKDKKKKTKKKKPKKLPKKKSKVVFKPSNRRDQITNPCLNLCGAHQHISYFRFLNCWVNIEGFFDIVKESWNTEVIGNPMWILQSKLKALSKKLSQWSRKEIGDINDAVTNWEDKIQELEDIDIEDNSEKSREDVNMAHAHYIRWLNRQESMLKQKSQVKWFEEGEKNTKYFHSILREKRRRQQVNRIKNSRGKWIKGDDKIANRAVRHFQNLFNITNPTINNSILDCIPFCVSGDDNSMLSKVPEEVEI</sequence>
<evidence type="ECO:0000256" key="1">
    <source>
        <dbReference type="SAM" id="MobiDB-lite"/>
    </source>
</evidence>
<dbReference type="AlphaFoldDB" id="A0A314LBR6"/>
<feature type="compositionally biased region" description="Basic and acidic residues" evidence="1">
    <location>
        <begin position="111"/>
        <end position="124"/>
    </location>
</feature>
<evidence type="ECO:0008006" key="4">
    <source>
        <dbReference type="Google" id="ProtNLM"/>
    </source>
</evidence>
<dbReference type="Gramene" id="OIT39211">
    <property type="protein sequence ID" value="OIT39211"/>
    <property type="gene ID" value="A4A49_28977"/>
</dbReference>
<dbReference type="EMBL" id="MJEQ01000132">
    <property type="protein sequence ID" value="OIT39211.1"/>
    <property type="molecule type" value="Genomic_DNA"/>
</dbReference>
<feature type="compositionally biased region" description="Polar residues" evidence="1">
    <location>
        <begin position="99"/>
        <end position="110"/>
    </location>
</feature>
<feature type="region of interest" description="Disordered" evidence="1">
    <location>
        <begin position="72"/>
        <end position="149"/>
    </location>
</feature>
<name>A0A314LBR6_NICAT</name>
<evidence type="ECO:0000313" key="3">
    <source>
        <dbReference type="Proteomes" id="UP000187609"/>
    </source>
</evidence>
<proteinExistence type="predicted"/>
<dbReference type="PANTHER" id="PTHR31286:SF164">
    <property type="entry name" value="ZINC FINGER, CCHC-TYPE"/>
    <property type="match status" value="1"/>
</dbReference>
<evidence type="ECO:0000313" key="2">
    <source>
        <dbReference type="EMBL" id="OIT39211.1"/>
    </source>
</evidence>
<accession>A0A314LBR6</accession>
<reference evidence="2" key="1">
    <citation type="submission" date="2016-11" db="EMBL/GenBank/DDBJ databases">
        <title>The genome of Nicotiana attenuata.</title>
        <authorList>
            <person name="Xu S."/>
            <person name="Brockmoeller T."/>
            <person name="Gaquerel E."/>
            <person name="Navarro A."/>
            <person name="Kuhl H."/>
            <person name="Gase K."/>
            <person name="Ling Z."/>
            <person name="Zhou W."/>
            <person name="Kreitzer C."/>
            <person name="Stanke M."/>
            <person name="Tang H."/>
            <person name="Lyons E."/>
            <person name="Pandey P."/>
            <person name="Pandey S.P."/>
            <person name="Timmermann B."/>
            <person name="Baldwin I.T."/>
        </authorList>
    </citation>
    <scope>NUCLEOTIDE SEQUENCE [LARGE SCALE GENOMIC DNA]</scope>
    <source>
        <strain evidence="2">UT</strain>
    </source>
</reference>
<keyword evidence="3" id="KW-1185">Reference proteome</keyword>
<dbReference type="Proteomes" id="UP000187609">
    <property type="component" value="Unassembled WGS sequence"/>
</dbReference>
<organism evidence="2 3">
    <name type="scientific">Nicotiana attenuata</name>
    <name type="common">Coyote tobacco</name>
    <dbReference type="NCBI Taxonomy" id="49451"/>
    <lineage>
        <taxon>Eukaryota</taxon>
        <taxon>Viridiplantae</taxon>
        <taxon>Streptophyta</taxon>
        <taxon>Embryophyta</taxon>
        <taxon>Tracheophyta</taxon>
        <taxon>Spermatophyta</taxon>
        <taxon>Magnoliopsida</taxon>
        <taxon>eudicotyledons</taxon>
        <taxon>Gunneridae</taxon>
        <taxon>Pentapetalae</taxon>
        <taxon>asterids</taxon>
        <taxon>lamiids</taxon>
        <taxon>Solanales</taxon>
        <taxon>Solanaceae</taxon>
        <taxon>Nicotianoideae</taxon>
        <taxon>Nicotianeae</taxon>
        <taxon>Nicotiana</taxon>
    </lineage>
</organism>
<dbReference type="InterPro" id="IPR040256">
    <property type="entry name" value="At4g02000-like"/>
</dbReference>
<protein>
    <recommendedName>
        <fullName evidence="4">DUF4283 domain-containing protein</fullName>
    </recommendedName>
</protein>
<dbReference type="PANTHER" id="PTHR31286">
    <property type="entry name" value="GLYCINE-RICH CELL WALL STRUCTURAL PROTEIN 1.8-LIKE"/>
    <property type="match status" value="1"/>
</dbReference>
<gene>
    <name evidence="2" type="ORF">A4A49_28977</name>
</gene>